<sequence>MDFDQLLIRFFGTEDVGDLPSDRLAAGIDQLLVEIGLEQDDGRRFGLWCLAYMLGCAPALDAVFEDEADKDAARDFMDSVDRQSEEDD</sequence>
<keyword evidence="2" id="KW-1185">Reference proteome</keyword>
<reference evidence="1 2" key="1">
    <citation type="submission" date="2020-03" db="EMBL/GenBank/DDBJ databases">
        <title>Genomic Encyclopedia of Type Strains, Phase IV (KMG-IV): sequencing the most valuable type-strain genomes for metagenomic binning, comparative biology and taxonomic classification.</title>
        <authorList>
            <person name="Goeker M."/>
        </authorList>
    </citation>
    <scope>NUCLEOTIDE SEQUENCE [LARGE SCALE GENOMIC DNA]</scope>
    <source>
        <strain evidence="1 2">DSM 27651</strain>
    </source>
</reference>
<dbReference type="EMBL" id="JAATJE010000001">
    <property type="protein sequence ID" value="NJC32706.1"/>
    <property type="molecule type" value="Genomic_DNA"/>
</dbReference>
<gene>
    <name evidence="1" type="ORF">GGR88_000180</name>
</gene>
<proteinExistence type="predicted"/>
<accession>A0ABX0XIY5</accession>
<evidence type="ECO:0000313" key="1">
    <source>
        <dbReference type="EMBL" id="NJC32706.1"/>
    </source>
</evidence>
<name>A0ABX0XIY5_9SPHN</name>
<organism evidence="1 2">
    <name type="scientific">Sphingomonas jejuensis</name>
    <dbReference type="NCBI Taxonomy" id="904715"/>
    <lineage>
        <taxon>Bacteria</taxon>
        <taxon>Pseudomonadati</taxon>
        <taxon>Pseudomonadota</taxon>
        <taxon>Alphaproteobacteria</taxon>
        <taxon>Sphingomonadales</taxon>
        <taxon>Sphingomonadaceae</taxon>
        <taxon>Sphingomonas</taxon>
    </lineage>
</organism>
<dbReference type="Proteomes" id="UP000734218">
    <property type="component" value="Unassembled WGS sequence"/>
</dbReference>
<dbReference type="RefSeq" id="WP_167952084.1">
    <property type="nucleotide sequence ID" value="NZ_JAATJE010000001.1"/>
</dbReference>
<evidence type="ECO:0000313" key="2">
    <source>
        <dbReference type="Proteomes" id="UP000734218"/>
    </source>
</evidence>
<protein>
    <submittedName>
        <fullName evidence="1">Uncharacterized protein</fullName>
    </submittedName>
</protein>
<comment type="caution">
    <text evidence="1">The sequence shown here is derived from an EMBL/GenBank/DDBJ whole genome shotgun (WGS) entry which is preliminary data.</text>
</comment>